<keyword evidence="1" id="KW-0732">Signal</keyword>
<evidence type="ECO:0000256" key="1">
    <source>
        <dbReference type="SAM" id="SignalP"/>
    </source>
</evidence>
<dbReference type="Proteomes" id="UP000502657">
    <property type="component" value="Plasmid pAeme5"/>
</dbReference>
<dbReference type="EMBL" id="CP038449">
    <property type="protein sequence ID" value="QJT41322.1"/>
    <property type="molecule type" value="Genomic_DNA"/>
</dbReference>
<organism evidence="2 3">
    <name type="scientific">Aeromonas media</name>
    <dbReference type="NCBI Taxonomy" id="651"/>
    <lineage>
        <taxon>Bacteria</taxon>
        <taxon>Pseudomonadati</taxon>
        <taxon>Pseudomonadota</taxon>
        <taxon>Gammaproteobacteria</taxon>
        <taxon>Aeromonadales</taxon>
        <taxon>Aeromonadaceae</taxon>
        <taxon>Aeromonas</taxon>
    </lineage>
</organism>
<geneLocation type="plasmid" evidence="3">
    <name>paeme5</name>
</geneLocation>
<feature type="signal peptide" evidence="1">
    <location>
        <begin position="1"/>
        <end position="20"/>
    </location>
</feature>
<dbReference type="PANTHER" id="PTHR35272:SF4">
    <property type="entry name" value="THIOL:DISULFIDE INTERCHANGE PROTEIN DSBG"/>
    <property type="match status" value="1"/>
</dbReference>
<feature type="chain" id="PRO_5046798004" description="Thiol:disulfide interchange protein DsbC" evidence="1">
    <location>
        <begin position="21"/>
        <end position="252"/>
    </location>
</feature>
<gene>
    <name evidence="2" type="ORF">E4188_22765</name>
</gene>
<dbReference type="InterPro" id="IPR051470">
    <property type="entry name" value="Thiol:disulfide_interchange"/>
</dbReference>
<sequence>MMKRSALLTLPLLVSILAHAEGLPMPQEEKELAVTKNLVKSAPIPLDGLVAAKDKNGNDIIVSTNGRYFLKGYLQDVYTNKTIRTIKDAQDAQYLTLSNMGLNLVDIGTIPYGNPQLPLQGRIMVDPYCPECTKLLKQLEPLRDKVHVEIMITPVAGKQSVITALNLWCTYEVNYDKGREVIDLLMKGAPYPNQPDQKQCKGQRVLLNTMLTRTFNLRALPAIWRVDGLAQAGIPTDLLAFLNERRPTEDQK</sequence>
<keyword evidence="2" id="KW-0614">Plasmid</keyword>
<dbReference type="PANTHER" id="PTHR35272">
    <property type="entry name" value="THIOL:DISULFIDE INTERCHANGE PROTEIN DSBC-RELATED"/>
    <property type="match status" value="1"/>
</dbReference>
<evidence type="ECO:0008006" key="4">
    <source>
        <dbReference type="Google" id="ProtNLM"/>
    </source>
</evidence>
<dbReference type="InterPro" id="IPR036249">
    <property type="entry name" value="Thioredoxin-like_sf"/>
</dbReference>
<dbReference type="Gene3D" id="3.40.30.10">
    <property type="entry name" value="Glutaredoxin"/>
    <property type="match status" value="1"/>
</dbReference>
<evidence type="ECO:0000313" key="3">
    <source>
        <dbReference type="Proteomes" id="UP000502657"/>
    </source>
</evidence>
<accession>A0ABX6P0C6</accession>
<protein>
    <recommendedName>
        <fullName evidence="4">Thiol:disulfide interchange protein DsbC</fullName>
    </recommendedName>
</protein>
<dbReference type="SUPFAM" id="SSF52833">
    <property type="entry name" value="Thioredoxin-like"/>
    <property type="match status" value="1"/>
</dbReference>
<evidence type="ECO:0000313" key="2">
    <source>
        <dbReference type="EMBL" id="QJT41322.1"/>
    </source>
</evidence>
<name>A0ABX6P0C6_AERME</name>
<keyword evidence="3" id="KW-1185">Reference proteome</keyword>
<proteinExistence type="predicted"/>
<dbReference type="RefSeq" id="WP_171270122.1">
    <property type="nucleotide sequence ID" value="NZ_CP038446.1"/>
</dbReference>
<reference evidence="2 3" key="1">
    <citation type="submission" date="2019-03" db="EMBL/GenBank/DDBJ databases">
        <title>Novel transposon Tn6433 accelerates the dissemination of tet(E) in Aeromonas from aerobic biofilm under oxytetracycline stress.</title>
        <authorList>
            <person name="Shi Y."/>
            <person name="Tian Z."/>
            <person name="Zhang Y."/>
            <person name="Zhang H."/>
            <person name="Yang M."/>
        </authorList>
    </citation>
    <scope>NUCLEOTIDE SEQUENCE [LARGE SCALE GENOMIC DNA]</scope>
    <source>
        <strain evidence="2 3">R50-22</strain>
        <plasmid evidence="3">paeme5</plasmid>
    </source>
</reference>